<feature type="non-terminal residue" evidence="1">
    <location>
        <position position="114"/>
    </location>
</feature>
<dbReference type="Proteomes" id="UP000007934">
    <property type="component" value="Chromosome"/>
</dbReference>
<dbReference type="EMBL" id="FQ670179">
    <property type="protein sequence ID" value="CCA30632.1"/>
    <property type="molecule type" value="Genomic_DNA"/>
</dbReference>
<organism evidence="1 2">
    <name type="scientific">Helicobacter felis (strain ATCC 49179 / CCUG 28539 / NCTC 12436 / CS1)</name>
    <dbReference type="NCBI Taxonomy" id="936155"/>
    <lineage>
        <taxon>Bacteria</taxon>
        <taxon>Pseudomonadati</taxon>
        <taxon>Campylobacterota</taxon>
        <taxon>Epsilonproteobacteria</taxon>
        <taxon>Campylobacterales</taxon>
        <taxon>Helicobacteraceae</taxon>
        <taxon>Helicobacter</taxon>
    </lineage>
</organism>
<dbReference type="KEGG" id="hfe:HFELIS_00470"/>
<name>F2QAA8_HELFC</name>
<accession>F2QAA8</accession>
<protein>
    <submittedName>
        <fullName evidence="1">Lipoprotein</fullName>
    </submittedName>
</protein>
<dbReference type="HOGENOM" id="CLU_2126251_0_0_7"/>
<proteinExistence type="predicted"/>
<evidence type="ECO:0000313" key="1">
    <source>
        <dbReference type="EMBL" id="CCA30632.1"/>
    </source>
</evidence>
<keyword evidence="2" id="KW-1185">Reference proteome</keyword>
<gene>
    <name evidence="1" type="ordered locus">Hfelis_00470</name>
</gene>
<sequence>MKKVKIGEHFKQAPGLKEGWKLQKLHFEQLKKRPAHEESYPFAQRVLAILKSAVDVLPLDPKQGRHVGSGYIEGRSLYDKAPTIEQIRGWVKDSLEIRLNKDQSAWDGHGIIYH</sequence>
<keyword evidence="1" id="KW-0449">Lipoprotein</keyword>
<reference evidence="1 2" key="1">
    <citation type="journal article" date="2011" name="Genome Biol. Evol.">
        <title>Comparative whole genome sequence analysis of the carcinogenic bacterial model pathogen Helicobacter felis.</title>
        <authorList>
            <person name="Arnold I.C."/>
            <person name="Zigova Z."/>
            <person name="Holden M."/>
            <person name="Lawley T.D."/>
            <person name="Rad R."/>
            <person name="Dougan G."/>
            <person name="Falkow S."/>
            <person name="Bentley S.D."/>
            <person name="Muller A."/>
        </authorList>
    </citation>
    <scope>NUCLEOTIDE SEQUENCE [LARGE SCALE GENOMIC DNA]</scope>
    <source>
        <strain evidence="2">ATCC 49179 / CCUG 28539 / NCTC 12436 / CS1</strain>
    </source>
</reference>
<dbReference type="AlphaFoldDB" id="F2QAA8"/>
<evidence type="ECO:0000313" key="2">
    <source>
        <dbReference type="Proteomes" id="UP000007934"/>
    </source>
</evidence>